<name>A0A9X0CNZ0_9CNID</name>
<evidence type="ECO:0000313" key="2">
    <source>
        <dbReference type="EMBL" id="KAJ7370061.1"/>
    </source>
</evidence>
<dbReference type="AlphaFoldDB" id="A0A9X0CNZ0"/>
<organism evidence="2 3">
    <name type="scientific">Desmophyllum pertusum</name>
    <dbReference type="NCBI Taxonomy" id="174260"/>
    <lineage>
        <taxon>Eukaryota</taxon>
        <taxon>Metazoa</taxon>
        <taxon>Cnidaria</taxon>
        <taxon>Anthozoa</taxon>
        <taxon>Hexacorallia</taxon>
        <taxon>Scleractinia</taxon>
        <taxon>Caryophylliina</taxon>
        <taxon>Caryophylliidae</taxon>
        <taxon>Desmophyllum</taxon>
    </lineage>
</organism>
<feature type="region of interest" description="Disordered" evidence="1">
    <location>
        <begin position="66"/>
        <end position="89"/>
    </location>
</feature>
<evidence type="ECO:0000313" key="3">
    <source>
        <dbReference type="Proteomes" id="UP001163046"/>
    </source>
</evidence>
<sequence>MEPNKKSSAKCGDILLKDARNSLEVDVPAYHHKQRRNAPTISLQQIRQEIDNKLSQACTSTDKLCQVGPQGPPGDPGNHGYPGYKGEKGARGIPAHRDLWVLQGLKGQVEGLDL</sequence>
<comment type="caution">
    <text evidence="2">The sequence shown here is derived from an EMBL/GenBank/DDBJ whole genome shotgun (WGS) entry which is preliminary data.</text>
</comment>
<dbReference type="Proteomes" id="UP001163046">
    <property type="component" value="Unassembled WGS sequence"/>
</dbReference>
<reference evidence="2" key="1">
    <citation type="submission" date="2023-01" db="EMBL/GenBank/DDBJ databases">
        <title>Genome assembly of the deep-sea coral Lophelia pertusa.</title>
        <authorList>
            <person name="Herrera S."/>
            <person name="Cordes E."/>
        </authorList>
    </citation>
    <scope>NUCLEOTIDE SEQUENCE</scope>
    <source>
        <strain evidence="2">USNM1676648</strain>
        <tissue evidence="2">Polyp</tissue>
    </source>
</reference>
<accession>A0A9X0CNZ0</accession>
<dbReference type="OrthoDB" id="10603162at2759"/>
<protein>
    <submittedName>
        <fullName evidence="2">Uncharacterized protein</fullName>
    </submittedName>
</protein>
<gene>
    <name evidence="2" type="ORF">OS493_034269</name>
</gene>
<keyword evidence="3" id="KW-1185">Reference proteome</keyword>
<evidence type="ECO:0000256" key="1">
    <source>
        <dbReference type="SAM" id="MobiDB-lite"/>
    </source>
</evidence>
<dbReference type="Gene3D" id="1.20.5.320">
    <property type="entry name" value="6-Phosphogluconate Dehydrogenase, domain 3"/>
    <property type="match status" value="1"/>
</dbReference>
<dbReference type="EMBL" id="MU826873">
    <property type="protein sequence ID" value="KAJ7370061.1"/>
    <property type="molecule type" value="Genomic_DNA"/>
</dbReference>
<proteinExistence type="predicted"/>